<dbReference type="AlphaFoldDB" id="A0AAW0H6R5"/>
<reference evidence="1 2" key="1">
    <citation type="journal article" date="2023" name="bioRxiv">
        <title>Conserved and derived expression patterns and positive selection on dental genes reveal complex evolutionary context of ever-growing rodent molars.</title>
        <authorList>
            <person name="Calamari Z.T."/>
            <person name="Song A."/>
            <person name="Cohen E."/>
            <person name="Akter M."/>
            <person name="Roy R.D."/>
            <person name="Hallikas O."/>
            <person name="Christensen M.M."/>
            <person name="Li P."/>
            <person name="Marangoni P."/>
            <person name="Jernvall J."/>
            <person name="Klein O.D."/>
        </authorList>
    </citation>
    <scope>NUCLEOTIDE SEQUENCE [LARGE SCALE GENOMIC DNA]</scope>
    <source>
        <strain evidence="1">V071</strain>
    </source>
</reference>
<proteinExistence type="predicted"/>
<evidence type="ECO:0000313" key="2">
    <source>
        <dbReference type="Proteomes" id="UP001488838"/>
    </source>
</evidence>
<dbReference type="EMBL" id="JBBHLL010000707">
    <property type="protein sequence ID" value="KAK7798363.1"/>
    <property type="molecule type" value="Genomic_DNA"/>
</dbReference>
<dbReference type="Proteomes" id="UP001488838">
    <property type="component" value="Unassembled WGS sequence"/>
</dbReference>
<organism evidence="1 2">
    <name type="scientific">Myodes glareolus</name>
    <name type="common">Bank vole</name>
    <name type="synonym">Clethrionomys glareolus</name>
    <dbReference type="NCBI Taxonomy" id="447135"/>
    <lineage>
        <taxon>Eukaryota</taxon>
        <taxon>Metazoa</taxon>
        <taxon>Chordata</taxon>
        <taxon>Craniata</taxon>
        <taxon>Vertebrata</taxon>
        <taxon>Euteleostomi</taxon>
        <taxon>Mammalia</taxon>
        <taxon>Eutheria</taxon>
        <taxon>Euarchontoglires</taxon>
        <taxon>Glires</taxon>
        <taxon>Rodentia</taxon>
        <taxon>Myomorpha</taxon>
        <taxon>Muroidea</taxon>
        <taxon>Cricetidae</taxon>
        <taxon>Arvicolinae</taxon>
        <taxon>Myodes</taxon>
    </lineage>
</organism>
<protein>
    <submittedName>
        <fullName evidence="1">Uncharacterized protein</fullName>
    </submittedName>
</protein>
<name>A0AAW0H6R5_MYOGA</name>
<keyword evidence="2" id="KW-1185">Reference proteome</keyword>
<sequence>MWKQKLQGLRERLTQTAIQVRSAMLEHRQVLAHLSQKVEINSGKAEAWSLGAAGHYCTPGVHHHAVAITCSCLMVASTLCCRYYIALRFNGTGPQQHLRRRILATLVESTQGQPDSTFPGGRGH</sequence>
<gene>
    <name evidence="1" type="ORF">U0070_027562</name>
</gene>
<comment type="caution">
    <text evidence="1">The sequence shown here is derived from an EMBL/GenBank/DDBJ whole genome shotgun (WGS) entry which is preliminary data.</text>
</comment>
<accession>A0AAW0H6R5</accession>
<evidence type="ECO:0000313" key="1">
    <source>
        <dbReference type="EMBL" id="KAK7798363.1"/>
    </source>
</evidence>